<sequence length="219" mass="23788">MSMLRLLHHHCVDFPSSPSVLHRFPGFCVFYTTVFSFAIIDHRFAAPPLLDCSSSRFYVNHLSTWNSCFVTLNDIHVRGVGLAVLAIQVVEQFGIPHLFDLPIRPTLSASGDSAIPEVVADSQGEVASGDSTTKSPLRTPVSAKGRRINGHSKNQEIRNTGCIEPEIGPKSHLLCPLAAAPSPATSRTTAGLLRRSISISLSFCPIDAHTQTELSLFSR</sequence>
<accession>A0ACB9E0U3</accession>
<dbReference type="Proteomes" id="UP001055811">
    <property type="component" value="Linkage Group LG04"/>
</dbReference>
<protein>
    <submittedName>
        <fullName evidence="1">Uncharacterized protein</fullName>
    </submittedName>
</protein>
<dbReference type="EMBL" id="CM042012">
    <property type="protein sequence ID" value="KAI3752619.1"/>
    <property type="molecule type" value="Genomic_DNA"/>
</dbReference>
<organism evidence="1 2">
    <name type="scientific">Cichorium intybus</name>
    <name type="common">Chicory</name>
    <dbReference type="NCBI Taxonomy" id="13427"/>
    <lineage>
        <taxon>Eukaryota</taxon>
        <taxon>Viridiplantae</taxon>
        <taxon>Streptophyta</taxon>
        <taxon>Embryophyta</taxon>
        <taxon>Tracheophyta</taxon>
        <taxon>Spermatophyta</taxon>
        <taxon>Magnoliopsida</taxon>
        <taxon>eudicotyledons</taxon>
        <taxon>Gunneridae</taxon>
        <taxon>Pentapetalae</taxon>
        <taxon>asterids</taxon>
        <taxon>campanulids</taxon>
        <taxon>Asterales</taxon>
        <taxon>Asteraceae</taxon>
        <taxon>Cichorioideae</taxon>
        <taxon>Cichorieae</taxon>
        <taxon>Cichoriinae</taxon>
        <taxon>Cichorium</taxon>
    </lineage>
</organism>
<name>A0ACB9E0U3_CICIN</name>
<keyword evidence="2" id="KW-1185">Reference proteome</keyword>
<evidence type="ECO:0000313" key="2">
    <source>
        <dbReference type="Proteomes" id="UP001055811"/>
    </source>
</evidence>
<evidence type="ECO:0000313" key="1">
    <source>
        <dbReference type="EMBL" id="KAI3752619.1"/>
    </source>
</evidence>
<proteinExistence type="predicted"/>
<reference evidence="1 2" key="2">
    <citation type="journal article" date="2022" name="Mol. Ecol. Resour.">
        <title>The genomes of chicory, endive, great burdock and yacon provide insights into Asteraceae paleo-polyploidization history and plant inulin production.</title>
        <authorList>
            <person name="Fan W."/>
            <person name="Wang S."/>
            <person name="Wang H."/>
            <person name="Wang A."/>
            <person name="Jiang F."/>
            <person name="Liu H."/>
            <person name="Zhao H."/>
            <person name="Xu D."/>
            <person name="Zhang Y."/>
        </authorList>
    </citation>
    <scope>NUCLEOTIDE SEQUENCE [LARGE SCALE GENOMIC DNA]</scope>
    <source>
        <strain evidence="2">cv. Punajuju</strain>
        <tissue evidence="1">Leaves</tissue>
    </source>
</reference>
<comment type="caution">
    <text evidence="1">The sequence shown here is derived from an EMBL/GenBank/DDBJ whole genome shotgun (WGS) entry which is preliminary data.</text>
</comment>
<gene>
    <name evidence="1" type="ORF">L2E82_24654</name>
</gene>
<reference evidence="2" key="1">
    <citation type="journal article" date="2022" name="Mol. Ecol. Resour.">
        <title>The genomes of chicory, endive, great burdock and yacon provide insights into Asteraceae palaeo-polyploidization history and plant inulin production.</title>
        <authorList>
            <person name="Fan W."/>
            <person name="Wang S."/>
            <person name="Wang H."/>
            <person name="Wang A."/>
            <person name="Jiang F."/>
            <person name="Liu H."/>
            <person name="Zhao H."/>
            <person name="Xu D."/>
            <person name="Zhang Y."/>
        </authorList>
    </citation>
    <scope>NUCLEOTIDE SEQUENCE [LARGE SCALE GENOMIC DNA]</scope>
    <source>
        <strain evidence="2">cv. Punajuju</strain>
    </source>
</reference>